<reference evidence="5 6" key="1">
    <citation type="submission" date="2018-08" db="EMBL/GenBank/DDBJ databases">
        <title>Genomic Encyclopedia of Type Strains, Phase IV (KMG-IV): sequencing the most valuable type-strain genomes for metagenomic binning, comparative biology and taxonomic classification.</title>
        <authorList>
            <person name="Goeker M."/>
        </authorList>
    </citation>
    <scope>NUCLEOTIDE SEQUENCE [LARGE SCALE GENOMIC DNA]</scope>
    <source>
        <strain evidence="5 6">DSM 23923</strain>
    </source>
</reference>
<dbReference type="GO" id="GO:0005886">
    <property type="term" value="C:plasma membrane"/>
    <property type="evidence" value="ECO:0007669"/>
    <property type="project" value="TreeGrafter"/>
</dbReference>
<dbReference type="PANTHER" id="PTHR24220">
    <property type="entry name" value="IMPORT ATP-BINDING PROTEIN"/>
    <property type="match status" value="1"/>
</dbReference>
<dbReference type="InterPro" id="IPR003439">
    <property type="entry name" value="ABC_transporter-like_ATP-bd"/>
</dbReference>
<organism evidence="5 6">
    <name type="scientific">Pelolinea submarina</name>
    <dbReference type="NCBI Taxonomy" id="913107"/>
    <lineage>
        <taxon>Bacteria</taxon>
        <taxon>Bacillati</taxon>
        <taxon>Chloroflexota</taxon>
        <taxon>Anaerolineae</taxon>
        <taxon>Anaerolineales</taxon>
        <taxon>Anaerolineaceae</taxon>
        <taxon>Pelolinea</taxon>
    </lineage>
</organism>
<protein>
    <submittedName>
        <fullName evidence="5">Putative ABC transport system ATP-binding protein</fullName>
    </submittedName>
</protein>
<dbReference type="Gene3D" id="3.40.50.300">
    <property type="entry name" value="P-loop containing nucleotide triphosphate hydrolases"/>
    <property type="match status" value="1"/>
</dbReference>
<sequence>MVGKKMNKKVVEVKDLVKTYQMGDIQVNALRGLSMSVKEGEVIAIMGPSGSGKSTLMNTLGCLDRPTSGTYILNGENVMAMGDDQLADVRNRQVGFIFQSYNLLSRSTAKANVMLPMRYRRNNGHVDPAEVAKELLIRVGLEDRMNHKPFEMSGGQQQRVAIARALVNNPAIILADEPTGNLDSKSGKEIMDLLLGLNKERGVTLIVVTHDPKIAALTQRTVRILDGRVENE</sequence>
<dbReference type="InterPro" id="IPR015854">
    <property type="entry name" value="ABC_transpr_LolD-like"/>
</dbReference>
<dbReference type="Pfam" id="PF00005">
    <property type="entry name" value="ABC_tran"/>
    <property type="match status" value="1"/>
</dbReference>
<evidence type="ECO:0000313" key="6">
    <source>
        <dbReference type="Proteomes" id="UP000256388"/>
    </source>
</evidence>
<dbReference type="PANTHER" id="PTHR24220:SF86">
    <property type="entry name" value="ABC TRANSPORTER ABCH.1"/>
    <property type="match status" value="1"/>
</dbReference>
<keyword evidence="6" id="KW-1185">Reference proteome</keyword>
<dbReference type="GO" id="GO:0005524">
    <property type="term" value="F:ATP binding"/>
    <property type="evidence" value="ECO:0007669"/>
    <property type="project" value="UniProtKB-KW"/>
</dbReference>
<evidence type="ECO:0000313" key="5">
    <source>
        <dbReference type="EMBL" id="REG04701.1"/>
    </source>
</evidence>
<dbReference type="PROSITE" id="PS00211">
    <property type="entry name" value="ABC_TRANSPORTER_1"/>
    <property type="match status" value="1"/>
</dbReference>
<accession>A0A347ZPQ3</accession>
<dbReference type="SUPFAM" id="SSF52540">
    <property type="entry name" value="P-loop containing nucleoside triphosphate hydrolases"/>
    <property type="match status" value="1"/>
</dbReference>
<dbReference type="CDD" id="cd03255">
    <property type="entry name" value="ABC_MJ0796_LolCDE_FtsE"/>
    <property type="match status" value="1"/>
</dbReference>
<dbReference type="SMART" id="SM00382">
    <property type="entry name" value="AAA"/>
    <property type="match status" value="1"/>
</dbReference>
<dbReference type="PROSITE" id="PS50893">
    <property type="entry name" value="ABC_TRANSPORTER_2"/>
    <property type="match status" value="1"/>
</dbReference>
<evidence type="ECO:0000256" key="3">
    <source>
        <dbReference type="ARBA" id="ARBA00022840"/>
    </source>
</evidence>
<dbReference type="InterPro" id="IPR027417">
    <property type="entry name" value="P-loop_NTPase"/>
</dbReference>
<dbReference type="EMBL" id="QUMS01000006">
    <property type="protein sequence ID" value="REG04701.1"/>
    <property type="molecule type" value="Genomic_DNA"/>
</dbReference>
<keyword evidence="3 5" id="KW-0067">ATP-binding</keyword>
<dbReference type="FunFam" id="3.40.50.300:FF:000032">
    <property type="entry name" value="Export ABC transporter ATP-binding protein"/>
    <property type="match status" value="1"/>
</dbReference>
<evidence type="ECO:0000259" key="4">
    <source>
        <dbReference type="PROSITE" id="PS50893"/>
    </source>
</evidence>
<dbReference type="InterPro" id="IPR003593">
    <property type="entry name" value="AAA+_ATPase"/>
</dbReference>
<dbReference type="InterPro" id="IPR017871">
    <property type="entry name" value="ABC_transporter-like_CS"/>
</dbReference>
<dbReference type="Proteomes" id="UP000256388">
    <property type="component" value="Unassembled WGS sequence"/>
</dbReference>
<gene>
    <name evidence="5" type="ORF">DFR64_3050</name>
</gene>
<proteinExistence type="predicted"/>
<dbReference type="GO" id="GO:0098796">
    <property type="term" value="C:membrane protein complex"/>
    <property type="evidence" value="ECO:0007669"/>
    <property type="project" value="UniProtKB-ARBA"/>
</dbReference>
<keyword evidence="1" id="KW-0813">Transport</keyword>
<dbReference type="AlphaFoldDB" id="A0A347ZPQ3"/>
<dbReference type="GO" id="GO:0022857">
    <property type="term" value="F:transmembrane transporter activity"/>
    <property type="evidence" value="ECO:0007669"/>
    <property type="project" value="TreeGrafter"/>
</dbReference>
<feature type="domain" description="ABC transporter" evidence="4">
    <location>
        <begin position="11"/>
        <end position="232"/>
    </location>
</feature>
<comment type="caution">
    <text evidence="5">The sequence shown here is derived from an EMBL/GenBank/DDBJ whole genome shotgun (WGS) entry which is preliminary data.</text>
</comment>
<keyword evidence="2" id="KW-0547">Nucleotide-binding</keyword>
<evidence type="ECO:0000256" key="2">
    <source>
        <dbReference type="ARBA" id="ARBA00022741"/>
    </source>
</evidence>
<evidence type="ECO:0000256" key="1">
    <source>
        <dbReference type="ARBA" id="ARBA00022448"/>
    </source>
</evidence>
<dbReference type="InterPro" id="IPR017911">
    <property type="entry name" value="MacB-like_ATP-bd"/>
</dbReference>
<dbReference type="GO" id="GO:0016887">
    <property type="term" value="F:ATP hydrolysis activity"/>
    <property type="evidence" value="ECO:0007669"/>
    <property type="project" value="InterPro"/>
</dbReference>
<name>A0A347ZPQ3_9CHLR</name>